<evidence type="ECO:0000313" key="2">
    <source>
        <dbReference type="EMBL" id="OBZ77181.1"/>
    </source>
</evidence>
<feature type="non-terminal residue" evidence="2">
    <location>
        <position position="126"/>
    </location>
</feature>
<proteinExistence type="predicted"/>
<evidence type="ECO:0000256" key="1">
    <source>
        <dbReference type="SAM" id="MobiDB-lite"/>
    </source>
</evidence>
<dbReference type="OrthoDB" id="2282758at2759"/>
<keyword evidence="3" id="KW-1185">Reference proteome</keyword>
<protein>
    <submittedName>
        <fullName evidence="2">Uncharacterized protein</fullName>
    </submittedName>
</protein>
<accession>A0A1C7MJT6</accession>
<dbReference type="EMBL" id="LUGH01002601">
    <property type="protein sequence ID" value="OBZ77181.1"/>
    <property type="molecule type" value="Genomic_DNA"/>
</dbReference>
<dbReference type="AlphaFoldDB" id="A0A1C7MJT6"/>
<name>A0A1C7MJT6_9FUNG</name>
<reference evidence="2 3" key="1">
    <citation type="submission" date="2016-03" db="EMBL/GenBank/DDBJ databases">
        <title>Choanephora cucurbitarum.</title>
        <authorList>
            <person name="Min B."/>
            <person name="Park H."/>
            <person name="Park J.-H."/>
            <person name="Shin H.-D."/>
            <person name="Choi I.-G."/>
        </authorList>
    </citation>
    <scope>NUCLEOTIDE SEQUENCE [LARGE SCALE GENOMIC DNA]</scope>
    <source>
        <strain evidence="2 3">KUS-F28377</strain>
    </source>
</reference>
<gene>
    <name evidence="2" type="ORF">A0J61_11862</name>
</gene>
<sequence>MSDLNTYKAKFSTKNKYLKYFCDHTASDWTLKKYQAYFQDKSPKKIKSLFFKNLRIIKQDSKDVPSTVNKHLTRIMKATNVDRSPSTSDTSTSRSPRYNHFEIKGDYYYKSTVTKEVVESSRKKQK</sequence>
<dbReference type="Proteomes" id="UP000093000">
    <property type="component" value="Unassembled WGS sequence"/>
</dbReference>
<feature type="region of interest" description="Disordered" evidence="1">
    <location>
        <begin position="77"/>
        <end position="98"/>
    </location>
</feature>
<evidence type="ECO:0000313" key="3">
    <source>
        <dbReference type="Proteomes" id="UP000093000"/>
    </source>
</evidence>
<dbReference type="InParanoid" id="A0A1C7MJT6"/>
<organism evidence="2 3">
    <name type="scientific">Choanephora cucurbitarum</name>
    <dbReference type="NCBI Taxonomy" id="101091"/>
    <lineage>
        <taxon>Eukaryota</taxon>
        <taxon>Fungi</taxon>
        <taxon>Fungi incertae sedis</taxon>
        <taxon>Mucoromycota</taxon>
        <taxon>Mucoromycotina</taxon>
        <taxon>Mucoromycetes</taxon>
        <taxon>Mucorales</taxon>
        <taxon>Mucorineae</taxon>
        <taxon>Choanephoraceae</taxon>
        <taxon>Choanephoroideae</taxon>
        <taxon>Choanephora</taxon>
    </lineage>
</organism>
<feature type="compositionally biased region" description="Low complexity" evidence="1">
    <location>
        <begin position="82"/>
        <end position="96"/>
    </location>
</feature>
<comment type="caution">
    <text evidence="2">The sequence shown here is derived from an EMBL/GenBank/DDBJ whole genome shotgun (WGS) entry which is preliminary data.</text>
</comment>